<evidence type="ECO:0000313" key="1">
    <source>
        <dbReference type="EMBL" id="MBX65950.1"/>
    </source>
</evidence>
<sequence length="51" mass="5859">MYDCIFTCSMLAYIYSTPDRTFEVVNCKGNFNSIVSIVSFSYQPCHQPHSL</sequence>
<organism evidence="1">
    <name type="scientific">Rhizophora mucronata</name>
    <name type="common">Asiatic mangrove</name>
    <dbReference type="NCBI Taxonomy" id="61149"/>
    <lineage>
        <taxon>Eukaryota</taxon>
        <taxon>Viridiplantae</taxon>
        <taxon>Streptophyta</taxon>
        <taxon>Embryophyta</taxon>
        <taxon>Tracheophyta</taxon>
        <taxon>Spermatophyta</taxon>
        <taxon>Magnoliopsida</taxon>
        <taxon>eudicotyledons</taxon>
        <taxon>Gunneridae</taxon>
        <taxon>Pentapetalae</taxon>
        <taxon>rosids</taxon>
        <taxon>fabids</taxon>
        <taxon>Malpighiales</taxon>
        <taxon>Rhizophoraceae</taxon>
        <taxon>Rhizophora</taxon>
    </lineage>
</organism>
<accession>A0A2P2QFX4</accession>
<proteinExistence type="predicted"/>
<protein>
    <submittedName>
        <fullName evidence="1">Uncharacterized protein</fullName>
    </submittedName>
</protein>
<dbReference type="EMBL" id="GGEC01085466">
    <property type="protein sequence ID" value="MBX65950.1"/>
    <property type="molecule type" value="Transcribed_RNA"/>
</dbReference>
<name>A0A2P2QFX4_RHIMU</name>
<reference evidence="1" key="1">
    <citation type="submission" date="2018-02" db="EMBL/GenBank/DDBJ databases">
        <title>Rhizophora mucronata_Transcriptome.</title>
        <authorList>
            <person name="Meera S.P."/>
            <person name="Sreeshan A."/>
            <person name="Augustine A."/>
        </authorList>
    </citation>
    <scope>NUCLEOTIDE SEQUENCE</scope>
    <source>
        <tissue evidence="1">Leaf</tissue>
    </source>
</reference>
<dbReference type="AlphaFoldDB" id="A0A2P2QFX4"/>